<dbReference type="GO" id="GO:0009117">
    <property type="term" value="P:nucleotide metabolic process"/>
    <property type="evidence" value="ECO:0007669"/>
    <property type="project" value="TreeGrafter"/>
</dbReference>
<dbReference type="AlphaFoldDB" id="A0A011V6L0"/>
<reference evidence="6 8" key="2">
    <citation type="submission" date="2019-03" db="EMBL/GenBank/DDBJ databases">
        <title>Genomic Encyclopedia of Type Strains, Phase IV (KMG-IV): sequencing the most valuable type-strain genomes for metagenomic binning, comparative biology and taxonomic classification.</title>
        <authorList>
            <person name="Goeker M."/>
        </authorList>
    </citation>
    <scope>NUCLEOTIDE SEQUENCE [LARGE SCALE GENOMIC DNA]</scope>
    <source>
        <strain evidence="6 8">DSM 11603</strain>
    </source>
</reference>
<gene>
    <name evidence="5" type="ORF">BG36_10650</name>
    <name evidence="6" type="ORF">DES43_10886</name>
</gene>
<dbReference type="PANTHER" id="PTHR46648">
    <property type="entry name" value="HIT FAMILY PROTEIN 1"/>
    <property type="match status" value="1"/>
</dbReference>
<reference evidence="5 7" key="1">
    <citation type="submission" date="2014-02" db="EMBL/GenBank/DDBJ databases">
        <title>Aquamicrobium defluvii Genome sequencing.</title>
        <authorList>
            <person name="Wang X."/>
        </authorList>
    </citation>
    <scope>NUCLEOTIDE SEQUENCE [LARGE SCALE GENOMIC DNA]</scope>
    <source>
        <strain evidence="5 7">W13Z1</strain>
    </source>
</reference>
<evidence type="ECO:0000313" key="6">
    <source>
        <dbReference type="EMBL" id="TDR35662.1"/>
    </source>
</evidence>
<dbReference type="EMBL" id="JENY01000022">
    <property type="protein sequence ID" value="EXL04100.1"/>
    <property type="molecule type" value="Genomic_DNA"/>
</dbReference>
<dbReference type="STRING" id="69279.BG36_10650"/>
<evidence type="ECO:0000259" key="4">
    <source>
        <dbReference type="PROSITE" id="PS51084"/>
    </source>
</evidence>
<dbReference type="Proteomes" id="UP000294958">
    <property type="component" value="Unassembled WGS sequence"/>
</dbReference>
<dbReference type="PROSITE" id="PS51084">
    <property type="entry name" value="HIT_2"/>
    <property type="match status" value="1"/>
</dbReference>
<evidence type="ECO:0000313" key="7">
    <source>
        <dbReference type="Proteomes" id="UP000019849"/>
    </source>
</evidence>
<dbReference type="PANTHER" id="PTHR46648:SF1">
    <property type="entry name" value="ADENOSINE 5'-MONOPHOSPHORAMIDASE HNT1"/>
    <property type="match status" value="1"/>
</dbReference>
<evidence type="ECO:0000256" key="2">
    <source>
        <dbReference type="PIRSR" id="PIRSR601310-3"/>
    </source>
</evidence>
<dbReference type="HOGENOM" id="CLU_056776_3_3_5"/>
<dbReference type="PRINTS" id="PR00332">
    <property type="entry name" value="HISTRIAD"/>
</dbReference>
<dbReference type="Gene3D" id="3.30.428.10">
    <property type="entry name" value="HIT-like"/>
    <property type="match status" value="1"/>
</dbReference>
<feature type="domain" description="HIT" evidence="4">
    <location>
        <begin position="8"/>
        <end position="116"/>
    </location>
</feature>
<proteinExistence type="predicted"/>
<feature type="active site" description="Tele-AMP-histidine intermediate" evidence="1">
    <location>
        <position position="102"/>
    </location>
</feature>
<dbReference type="EMBL" id="SNZF01000008">
    <property type="protein sequence ID" value="TDR35662.1"/>
    <property type="molecule type" value="Genomic_DNA"/>
</dbReference>
<name>A0A011V6L0_9HYPH</name>
<organism evidence="5 7">
    <name type="scientific">Aquamicrobium defluvii</name>
    <dbReference type="NCBI Taxonomy" id="69279"/>
    <lineage>
        <taxon>Bacteria</taxon>
        <taxon>Pseudomonadati</taxon>
        <taxon>Pseudomonadota</taxon>
        <taxon>Alphaproteobacteria</taxon>
        <taxon>Hyphomicrobiales</taxon>
        <taxon>Phyllobacteriaceae</taxon>
        <taxon>Aquamicrobium</taxon>
    </lineage>
</organism>
<dbReference type="InterPro" id="IPR036265">
    <property type="entry name" value="HIT-like_sf"/>
</dbReference>
<dbReference type="Pfam" id="PF01230">
    <property type="entry name" value="HIT"/>
    <property type="match status" value="1"/>
</dbReference>
<dbReference type="OrthoDB" id="9784774at2"/>
<keyword evidence="8" id="KW-1185">Reference proteome</keyword>
<evidence type="ECO:0000313" key="8">
    <source>
        <dbReference type="Proteomes" id="UP000294958"/>
    </source>
</evidence>
<dbReference type="eggNOG" id="COG0537">
    <property type="taxonomic scope" value="Bacteria"/>
</dbReference>
<dbReference type="InterPro" id="IPR039384">
    <property type="entry name" value="HINT"/>
</dbReference>
<feature type="short sequence motif" description="Histidine triad motif" evidence="2 3">
    <location>
        <begin position="100"/>
        <end position="104"/>
    </location>
</feature>
<evidence type="ECO:0000313" key="5">
    <source>
        <dbReference type="EMBL" id="EXL04100.1"/>
    </source>
</evidence>
<accession>A0A011V6L0</accession>
<keyword evidence="5" id="KW-0378">Hydrolase</keyword>
<dbReference type="InterPro" id="IPR001310">
    <property type="entry name" value="Histidine_triad_HIT"/>
</dbReference>
<dbReference type="PATRIC" id="fig|69279.3.peg.3225"/>
<sequence length="140" mass="15491">MAYDTTNIFARLLRGEIPSHRIYEDEHTVAIMDVMPQGVGHTLVLPKVPSRNLLDADPETLGALFKTVQKVAKAVRKAFDADGVVVSQFNEPAAGQTVFHLHVHIIPRFDGVDLKRHSMEMEKPEVLAANAEKIRAALAQ</sequence>
<dbReference type="GO" id="GO:0016787">
    <property type="term" value="F:hydrolase activity"/>
    <property type="evidence" value="ECO:0007669"/>
    <property type="project" value="UniProtKB-KW"/>
</dbReference>
<dbReference type="InterPro" id="IPR011146">
    <property type="entry name" value="HIT-like"/>
</dbReference>
<dbReference type="CDD" id="cd01277">
    <property type="entry name" value="HINT_subgroup"/>
    <property type="match status" value="1"/>
</dbReference>
<evidence type="ECO:0000256" key="1">
    <source>
        <dbReference type="PIRSR" id="PIRSR601310-1"/>
    </source>
</evidence>
<dbReference type="SUPFAM" id="SSF54197">
    <property type="entry name" value="HIT-like"/>
    <property type="match status" value="1"/>
</dbReference>
<protein>
    <submittedName>
        <fullName evidence="5">HIT family hydrolase</fullName>
    </submittedName>
    <submittedName>
        <fullName evidence="6">Histidine triad (HIT) family protein</fullName>
    </submittedName>
</protein>
<evidence type="ECO:0000256" key="3">
    <source>
        <dbReference type="PROSITE-ProRule" id="PRU00464"/>
    </source>
</evidence>
<comment type="caution">
    <text evidence="5">The sequence shown here is derived from an EMBL/GenBank/DDBJ whole genome shotgun (WGS) entry which is preliminary data.</text>
</comment>
<dbReference type="RefSeq" id="WP_035028747.1">
    <property type="nucleotide sequence ID" value="NZ_KK073894.1"/>
</dbReference>
<dbReference type="Proteomes" id="UP000019849">
    <property type="component" value="Unassembled WGS sequence"/>
</dbReference>